<name>A0A9P5CQ63_CRYP1</name>
<dbReference type="InterPro" id="IPR036673">
    <property type="entry name" value="Cyanovirin-N_sf"/>
</dbReference>
<proteinExistence type="predicted"/>
<evidence type="ECO:0000313" key="3">
    <source>
        <dbReference type="Proteomes" id="UP000803844"/>
    </source>
</evidence>
<organism evidence="2 3">
    <name type="scientific">Cryphonectria parasitica (strain ATCC 38755 / EP155)</name>
    <dbReference type="NCBI Taxonomy" id="660469"/>
    <lineage>
        <taxon>Eukaryota</taxon>
        <taxon>Fungi</taxon>
        <taxon>Dikarya</taxon>
        <taxon>Ascomycota</taxon>
        <taxon>Pezizomycotina</taxon>
        <taxon>Sordariomycetes</taxon>
        <taxon>Sordariomycetidae</taxon>
        <taxon>Diaporthales</taxon>
        <taxon>Cryphonectriaceae</taxon>
        <taxon>Cryphonectria-Endothia species complex</taxon>
        <taxon>Cryphonectria</taxon>
    </lineage>
</organism>
<feature type="signal peptide" evidence="1">
    <location>
        <begin position="1"/>
        <end position="24"/>
    </location>
</feature>
<dbReference type="Gene3D" id="2.30.60.10">
    <property type="entry name" value="Cyanovirin-N"/>
    <property type="match status" value="1"/>
</dbReference>
<keyword evidence="3" id="KW-1185">Reference proteome</keyword>
<evidence type="ECO:0000313" key="2">
    <source>
        <dbReference type="EMBL" id="KAF3765695.1"/>
    </source>
</evidence>
<dbReference type="SUPFAM" id="SSF51322">
    <property type="entry name" value="Cyanovirin-N"/>
    <property type="match status" value="1"/>
</dbReference>
<sequence>MMFNHNLVSKVFAPMAALLASVTATDAPLPMATGFSSYCDPTSIGFYDSAQTQLTAMCSAAGGAGVLYESYLDLNLCFVNVKGSLYLRMNGGALHSCTCEMGDQITSCQFHCGITQAECSCHNGHGNIVNNPFDFNSYIGLADDGEGHVVLSCQDAGTIAVGTFTRCVDLGDTVDCP</sequence>
<comment type="caution">
    <text evidence="2">The sequence shown here is derived from an EMBL/GenBank/DDBJ whole genome shotgun (WGS) entry which is preliminary data.</text>
</comment>
<keyword evidence="1" id="KW-0732">Signal</keyword>
<dbReference type="EMBL" id="MU032347">
    <property type="protein sequence ID" value="KAF3765695.1"/>
    <property type="molecule type" value="Genomic_DNA"/>
</dbReference>
<reference evidence="2" key="1">
    <citation type="journal article" date="2020" name="Phytopathology">
        <title>Genome sequence of the chestnut blight fungus Cryphonectria parasitica EP155: A fundamental resource for an archetypical invasive plant pathogen.</title>
        <authorList>
            <person name="Crouch J.A."/>
            <person name="Dawe A."/>
            <person name="Aerts A."/>
            <person name="Barry K."/>
            <person name="Churchill A.C.L."/>
            <person name="Grimwood J."/>
            <person name="Hillman B."/>
            <person name="Milgroom M.G."/>
            <person name="Pangilinan J."/>
            <person name="Smith M."/>
            <person name="Salamov A."/>
            <person name="Schmutz J."/>
            <person name="Yadav J."/>
            <person name="Grigoriev I.V."/>
            <person name="Nuss D."/>
        </authorList>
    </citation>
    <scope>NUCLEOTIDE SEQUENCE</scope>
    <source>
        <strain evidence="2">EP155</strain>
    </source>
</reference>
<dbReference type="OrthoDB" id="4672515at2759"/>
<dbReference type="RefSeq" id="XP_040776656.1">
    <property type="nucleotide sequence ID" value="XM_040925138.1"/>
</dbReference>
<dbReference type="Proteomes" id="UP000803844">
    <property type="component" value="Unassembled WGS sequence"/>
</dbReference>
<dbReference type="AlphaFoldDB" id="A0A9P5CQ63"/>
<feature type="chain" id="PRO_5040419305" description="Cyanovirin-N domain-containing protein" evidence="1">
    <location>
        <begin position="25"/>
        <end position="177"/>
    </location>
</feature>
<gene>
    <name evidence="2" type="ORF">M406DRAFT_68116</name>
</gene>
<dbReference type="GeneID" id="63842267"/>
<evidence type="ECO:0000256" key="1">
    <source>
        <dbReference type="SAM" id="SignalP"/>
    </source>
</evidence>
<evidence type="ECO:0008006" key="4">
    <source>
        <dbReference type="Google" id="ProtNLM"/>
    </source>
</evidence>
<protein>
    <recommendedName>
        <fullName evidence="4">Cyanovirin-N domain-containing protein</fullName>
    </recommendedName>
</protein>
<accession>A0A9P5CQ63</accession>